<gene>
    <name evidence="1" type="ORF">EFBL_0848</name>
</gene>
<dbReference type="EMBL" id="BDUF01000018">
    <property type="protein sequence ID" value="GAX89230.1"/>
    <property type="molecule type" value="Genomic_DNA"/>
</dbReference>
<name>A0A292YL96_9BACL</name>
<dbReference type="AlphaFoldDB" id="A0A292YL96"/>
<dbReference type="OrthoDB" id="2382222at2"/>
<evidence type="ECO:0000313" key="1">
    <source>
        <dbReference type="EMBL" id="GAX89230.1"/>
    </source>
</evidence>
<keyword evidence="2" id="KW-1185">Reference proteome</keyword>
<proteinExistence type="predicted"/>
<accession>A0A292YL96</accession>
<protein>
    <submittedName>
        <fullName evidence="1">Uncharacterized protein</fullName>
    </submittedName>
</protein>
<reference evidence="2" key="1">
    <citation type="submission" date="2017-07" db="EMBL/GenBank/DDBJ databases">
        <title>Draft genome sequence of Effusibacillus lacus strain skLN1.</title>
        <authorList>
            <person name="Watanabe M."/>
            <person name="Kojima H."/>
            <person name="Fukui M."/>
        </authorList>
    </citation>
    <scope>NUCLEOTIDE SEQUENCE [LARGE SCALE GENOMIC DNA]</scope>
    <source>
        <strain evidence="2">skLN1</strain>
    </source>
</reference>
<evidence type="ECO:0000313" key="2">
    <source>
        <dbReference type="Proteomes" id="UP000217785"/>
    </source>
</evidence>
<dbReference type="RefSeq" id="WP_096180924.1">
    <property type="nucleotide sequence ID" value="NZ_BDUF01000018.1"/>
</dbReference>
<organism evidence="1 2">
    <name type="scientific">Effusibacillus lacus</name>
    <dbReference type="NCBI Taxonomy" id="1348429"/>
    <lineage>
        <taxon>Bacteria</taxon>
        <taxon>Bacillati</taxon>
        <taxon>Bacillota</taxon>
        <taxon>Bacilli</taxon>
        <taxon>Bacillales</taxon>
        <taxon>Alicyclobacillaceae</taxon>
        <taxon>Effusibacillus</taxon>
    </lineage>
</organism>
<dbReference type="Proteomes" id="UP000217785">
    <property type="component" value="Unassembled WGS sequence"/>
</dbReference>
<comment type="caution">
    <text evidence="1">The sequence shown here is derived from an EMBL/GenBank/DDBJ whole genome shotgun (WGS) entry which is preliminary data.</text>
</comment>
<sequence>MTQQIQEHKRLVERRISTLNGPVRMDELIDHLRREVSLVRRDDPSLDDYHLHDIKLSFQTSEILLQIDFRK</sequence>